<dbReference type="RefSeq" id="WP_024047803.1">
    <property type="nucleotide sequence ID" value="NZ_AZMC01000105.1"/>
</dbReference>
<accession>W1U7T9</accession>
<name>W1U7T9_9FIRM</name>
<feature type="non-terminal residue" evidence="2">
    <location>
        <position position="1"/>
    </location>
</feature>
<dbReference type="GO" id="GO:0005509">
    <property type="term" value="F:calcium ion binding"/>
    <property type="evidence" value="ECO:0007669"/>
    <property type="project" value="InterPro"/>
</dbReference>
<proteinExistence type="predicted"/>
<evidence type="ECO:0000313" key="2">
    <source>
        <dbReference type="EMBL" id="ETI89822.1"/>
    </source>
</evidence>
<reference evidence="2 3" key="1">
    <citation type="submission" date="2013-12" db="EMBL/GenBank/DDBJ databases">
        <title>A Varibaculum cambriense genome reconstructed from a premature infant gut community with otherwise low bacterial novelty that shifts toward anaerobic metabolism during the third week of life.</title>
        <authorList>
            <person name="Brown C.T."/>
            <person name="Sharon I."/>
            <person name="Thomas B.C."/>
            <person name="Castelle C.J."/>
            <person name="Morowitz M.J."/>
            <person name="Banfield J.F."/>
        </authorList>
    </citation>
    <scope>NUCLEOTIDE SEQUENCE [LARGE SCALE GENOMIC DNA]</scope>
    <source>
        <strain evidence="3">DORA_17_25</strain>
    </source>
</reference>
<dbReference type="AlphaFoldDB" id="W1U7T9"/>
<comment type="caution">
    <text evidence="2">The sequence shown here is derived from an EMBL/GenBank/DDBJ whole genome shotgun (WGS) entry which is preliminary data.</text>
</comment>
<feature type="compositionally biased region" description="Basic and acidic residues" evidence="1">
    <location>
        <begin position="36"/>
        <end position="47"/>
    </location>
</feature>
<dbReference type="Pfam" id="PF05345">
    <property type="entry name" value="He_PIG"/>
    <property type="match status" value="1"/>
</dbReference>
<gene>
    <name evidence="2" type="ORF">Q612_NSC00105G0001</name>
</gene>
<organism evidence="2 3">
    <name type="scientific">Negativicoccus succinicivorans DORA_17_25</name>
    <dbReference type="NCBI Taxonomy" id="1403945"/>
    <lineage>
        <taxon>Bacteria</taxon>
        <taxon>Bacillati</taxon>
        <taxon>Bacillota</taxon>
        <taxon>Negativicutes</taxon>
        <taxon>Veillonellales</taxon>
        <taxon>Veillonellaceae</taxon>
        <taxon>Negativicoccus</taxon>
    </lineage>
</organism>
<dbReference type="EMBL" id="AZMC01000105">
    <property type="protein sequence ID" value="ETI89822.1"/>
    <property type="molecule type" value="Genomic_DNA"/>
</dbReference>
<dbReference type="Gene3D" id="2.60.40.10">
    <property type="entry name" value="Immunoglobulins"/>
    <property type="match status" value="1"/>
</dbReference>
<feature type="non-terminal residue" evidence="2">
    <location>
        <position position="138"/>
    </location>
</feature>
<dbReference type="SUPFAM" id="SSF49313">
    <property type="entry name" value="Cadherin-like"/>
    <property type="match status" value="1"/>
</dbReference>
<protein>
    <submittedName>
        <fullName evidence="2">Uncharacterized protein</fullName>
    </submittedName>
</protein>
<dbReference type="Proteomes" id="UP000018840">
    <property type="component" value="Unassembled WGS sequence"/>
</dbReference>
<feature type="compositionally biased region" description="Polar residues" evidence="1">
    <location>
        <begin position="55"/>
        <end position="64"/>
    </location>
</feature>
<feature type="region of interest" description="Disordered" evidence="1">
    <location>
        <begin position="1"/>
        <end position="138"/>
    </location>
</feature>
<sequence>AIDPNDVTGLPDGLAYNPATEAIEGTPTVSDWGTTEESRDFPVEIKATDGAGNEATKTITITVQRDTDGDGDPDVTDPDDDNDGIKDEDDKNPKTPDTNLPVITADDATVTEKAPISPIPVTVTDEDDDTIAIDPNDV</sequence>
<feature type="compositionally biased region" description="Basic and acidic residues" evidence="1">
    <location>
        <begin position="83"/>
        <end position="94"/>
    </location>
</feature>
<evidence type="ECO:0000256" key="1">
    <source>
        <dbReference type="SAM" id="MobiDB-lite"/>
    </source>
</evidence>
<dbReference type="GO" id="GO:0016020">
    <property type="term" value="C:membrane"/>
    <property type="evidence" value="ECO:0007669"/>
    <property type="project" value="InterPro"/>
</dbReference>
<feature type="compositionally biased region" description="Acidic residues" evidence="1">
    <location>
        <begin position="69"/>
        <end position="82"/>
    </location>
</feature>
<dbReference type="InterPro" id="IPR013783">
    <property type="entry name" value="Ig-like_fold"/>
</dbReference>
<dbReference type="InterPro" id="IPR015919">
    <property type="entry name" value="Cadherin-like_sf"/>
</dbReference>
<feature type="compositionally biased region" description="Acidic residues" evidence="1">
    <location>
        <begin position="124"/>
        <end position="138"/>
    </location>
</feature>
<evidence type="ECO:0000313" key="3">
    <source>
        <dbReference type="Proteomes" id="UP000018840"/>
    </source>
</evidence>